<evidence type="ECO:0000313" key="1">
    <source>
        <dbReference type="EMBL" id="KAF5588748.1"/>
    </source>
</evidence>
<dbReference type="InterPro" id="IPR046366">
    <property type="entry name" value="MPAB"/>
</dbReference>
<name>A0A8H5LBT0_9HYPO</name>
<dbReference type="GO" id="GO:0016491">
    <property type="term" value="F:oxidoreductase activity"/>
    <property type="evidence" value="ECO:0007669"/>
    <property type="project" value="InterPro"/>
</dbReference>
<accession>A0A8H5LBT0</accession>
<evidence type="ECO:0000313" key="2">
    <source>
        <dbReference type="Proteomes" id="UP000546213"/>
    </source>
</evidence>
<dbReference type="OrthoDB" id="545169at2759"/>
<dbReference type="EMBL" id="JAAOAS010000163">
    <property type="protein sequence ID" value="KAF5588748.1"/>
    <property type="molecule type" value="Genomic_DNA"/>
</dbReference>
<reference evidence="1 2" key="1">
    <citation type="submission" date="2020-05" db="EMBL/GenBank/DDBJ databases">
        <title>Identification and distribution of gene clusters putatively required for synthesis of sphingolipid metabolism inhibitors in phylogenetically diverse species of the filamentous fungus Fusarium.</title>
        <authorList>
            <person name="Kim H.-S."/>
            <person name="Busman M."/>
            <person name="Brown D.W."/>
            <person name="Divon H."/>
            <person name="Uhlig S."/>
            <person name="Proctor R.H."/>
        </authorList>
    </citation>
    <scope>NUCLEOTIDE SEQUENCE [LARGE SCALE GENOMIC DNA]</scope>
    <source>
        <strain evidence="1 2">NRRL 36939</strain>
    </source>
</reference>
<dbReference type="Proteomes" id="UP000546213">
    <property type="component" value="Unassembled WGS sequence"/>
</dbReference>
<dbReference type="PANTHER" id="PTHR36124">
    <property type="match status" value="1"/>
</dbReference>
<dbReference type="AlphaFoldDB" id="A0A8H5LBT0"/>
<protein>
    <recommendedName>
        <fullName evidence="3">ER-bound oxygenase mpaB/mpaB'/Rubber oxygenase catalytic domain-containing protein</fullName>
    </recommendedName>
</protein>
<dbReference type="PANTHER" id="PTHR36124:SF4">
    <property type="entry name" value="ER-BOUND OXYGENASE MPAB_MPAB'_RUBBER OXYGENASE CATALYTIC DOMAIN-CONTAINING PROTEIN"/>
    <property type="match status" value="1"/>
</dbReference>
<keyword evidence="2" id="KW-1185">Reference proteome</keyword>
<sequence>MMQLQELEFPYAFRKARTISLLKAGGIPTMSKLFAVTGQNNARNSGKRAVDTEILIREVQHNSRLSSRYQTAVARMNYLHSRYRQAGKILDEDLLHTLGSSIVEIFRIFESEEWRPLSDVEKCAVGVIHMALGQDMEIPFKFLPSSSTGWKDGIHFATELRDWTLRYEANVALPTEANDRYSAGPILTFVLSGFKTLRRLALRYFSLPRPAFLASKALAKTPNSDTGLYNLTHFSAEPWYTKPSWWTTHGLYAQMIWVLGGKLPESVSSKFKPQGYDLATIGPQPQEGKGMDSMAATIRGLESQDLTSCPFKSFKS</sequence>
<proteinExistence type="predicted"/>
<evidence type="ECO:0008006" key="3">
    <source>
        <dbReference type="Google" id="ProtNLM"/>
    </source>
</evidence>
<gene>
    <name evidence="1" type="ORF">FPCIR_7022</name>
</gene>
<comment type="caution">
    <text evidence="1">The sequence shown here is derived from an EMBL/GenBank/DDBJ whole genome shotgun (WGS) entry which is preliminary data.</text>
</comment>
<organism evidence="1 2">
    <name type="scientific">Fusarium pseudocircinatum</name>
    <dbReference type="NCBI Taxonomy" id="56676"/>
    <lineage>
        <taxon>Eukaryota</taxon>
        <taxon>Fungi</taxon>
        <taxon>Dikarya</taxon>
        <taxon>Ascomycota</taxon>
        <taxon>Pezizomycotina</taxon>
        <taxon>Sordariomycetes</taxon>
        <taxon>Hypocreomycetidae</taxon>
        <taxon>Hypocreales</taxon>
        <taxon>Nectriaceae</taxon>
        <taxon>Fusarium</taxon>
        <taxon>Fusarium fujikuroi species complex</taxon>
    </lineage>
</organism>